<feature type="compositionally biased region" description="Pro residues" evidence="1">
    <location>
        <begin position="674"/>
        <end position="683"/>
    </location>
</feature>
<feature type="region of interest" description="Disordered" evidence="1">
    <location>
        <begin position="661"/>
        <end position="735"/>
    </location>
</feature>
<proteinExistence type="predicted"/>
<keyword evidence="3" id="KW-1185">Reference proteome</keyword>
<feature type="region of interest" description="Disordered" evidence="1">
    <location>
        <begin position="931"/>
        <end position="965"/>
    </location>
</feature>
<protein>
    <submittedName>
        <fullName evidence="2">Uncharacterized protein</fullName>
    </submittedName>
</protein>
<organism evidence="2 3">
    <name type="scientific">Astrephomene gubernaculifera</name>
    <dbReference type="NCBI Taxonomy" id="47775"/>
    <lineage>
        <taxon>Eukaryota</taxon>
        <taxon>Viridiplantae</taxon>
        <taxon>Chlorophyta</taxon>
        <taxon>core chlorophytes</taxon>
        <taxon>Chlorophyceae</taxon>
        <taxon>CS clade</taxon>
        <taxon>Chlamydomonadales</taxon>
        <taxon>Astrephomenaceae</taxon>
        <taxon>Astrephomene</taxon>
    </lineage>
</organism>
<gene>
    <name evidence="2" type="ORF">Agub_g14541</name>
</gene>
<evidence type="ECO:0000313" key="2">
    <source>
        <dbReference type="EMBL" id="GFR52081.1"/>
    </source>
</evidence>
<dbReference type="AlphaFoldDB" id="A0AAD3E5U2"/>
<feature type="compositionally biased region" description="Pro residues" evidence="1">
    <location>
        <begin position="459"/>
        <end position="476"/>
    </location>
</feature>
<feature type="compositionally biased region" description="Low complexity" evidence="1">
    <location>
        <begin position="591"/>
        <end position="622"/>
    </location>
</feature>
<feature type="non-terminal residue" evidence="2">
    <location>
        <position position="1116"/>
    </location>
</feature>
<evidence type="ECO:0000313" key="3">
    <source>
        <dbReference type="Proteomes" id="UP001054857"/>
    </source>
</evidence>
<feature type="compositionally biased region" description="Polar residues" evidence="1">
    <location>
        <begin position="699"/>
        <end position="710"/>
    </location>
</feature>
<evidence type="ECO:0000256" key="1">
    <source>
        <dbReference type="SAM" id="MobiDB-lite"/>
    </source>
</evidence>
<sequence>YLLCHRACYTLTAVQQPGAASRQLTMVNKSRWKGAHERFPAHVEEARNSDGIVHRGYHLLEFRVAAELLRVGPVHSAEDFWAPNDWQLLLVVSEYMSALLEFLDWFWPDLGWEHHKQAIVLSKRLLQPKSPHTYASVPIDPQLRAAWQSFTYAFWHGTRHLPTTPPPGEPTAEYTAAREWLTKLVGERGFEPDGHIMTALQNWIQAMQPRLQEAFPSVDWSRWPAVVWPDPDCACRTVEKRGAIKRQQEEDYAVRWPLRVTQGRPKFNHLKVEARDGFNVAIPPVKNPPALGFLAVSDVMCAFKQATQKWGPTQPSSASYAAQQEVVQSFVQNVLREDRGPLAPGIAHEQFKYLGYVACSMLGWQGAMLNMAGLLLESAAWGPQPLALPGGAAALLRQQPPEVGPGTFALDLGLGVLGHGALGALGVHMDAVLAEQNLQQQLLIQQQLQHLHQLATPLQQPPPLPHPKQPPAPPQLQQPLRQPRISVNGQGPLATHALSQLPMPPPLHIHGGMTASVPAEMNASHVTHGAMAAPGSSLGPAMLHDCGPSAPDAVPPEMRPPHVSQATRTRPSPFLAKPSASVAAGSKPQVAAAAAPLLPNQQHHQQRQQEQQQGALGAQQPPLDGPAAMSLGGLSSMQDLIDGLPSHTDLFWSALLKSTAEEDPRATGGTPARAPQPPPPPHQHGPSLVVSSAIGDASCSRQALSHNAAPSLQPPAGPAQDPQASNMQEPSAAGRDLQGLQGLQSFDSGLPYGTLQYPMGACGGIPQLPRSAPDAPVQVQPPPCSGSPFQGTITTCSLPSTNGLLSGILSTEGTSLEPRLTRRSHGEVFTLSPVASGGTPGTVSPGVAPLATGDTMPSSPAVLDGVAAAAAPGAAAAGPVRRVVEGRLPAVADAEAATRPAGGFLEPGLPTAGRRTRQDVARAAAAAAADAGLEAAPGSMVEPCPKRQTSHRQKSHLSNVVKPNDAAERVESLGAFLTDHDVGLALGPMGHQEQPSASAATHASSGASAGTLAGPASVCACPALAEEALNAPGAAAAVAPTEAASAGANTVGEQSQPTQAELRQQLRDLLQRADALASQLLVQDPDKAPSVVLEAMQGAGLIYKWAQQGSSQSTER</sequence>
<comment type="caution">
    <text evidence="2">The sequence shown here is derived from an EMBL/GenBank/DDBJ whole genome shotgun (WGS) entry which is preliminary data.</text>
</comment>
<name>A0AAD3E5U2_9CHLO</name>
<feature type="region of interest" description="Disordered" evidence="1">
    <location>
        <begin position="457"/>
        <end position="479"/>
    </location>
</feature>
<accession>A0AAD3E5U2</accession>
<dbReference type="EMBL" id="BMAR01000058">
    <property type="protein sequence ID" value="GFR52081.1"/>
    <property type="molecule type" value="Genomic_DNA"/>
</dbReference>
<feature type="compositionally biased region" description="Low complexity" evidence="1">
    <location>
        <begin position="995"/>
        <end position="1008"/>
    </location>
</feature>
<feature type="region of interest" description="Disordered" evidence="1">
    <location>
        <begin position="545"/>
        <end position="631"/>
    </location>
</feature>
<reference evidence="2 3" key="1">
    <citation type="journal article" date="2021" name="Sci. Rep.">
        <title>Genome sequencing of the multicellular alga Astrephomene provides insights into convergent evolution of germ-soma differentiation.</title>
        <authorList>
            <person name="Yamashita S."/>
            <person name="Yamamoto K."/>
            <person name="Matsuzaki R."/>
            <person name="Suzuki S."/>
            <person name="Yamaguchi H."/>
            <person name="Hirooka S."/>
            <person name="Minakuchi Y."/>
            <person name="Miyagishima S."/>
            <person name="Kawachi M."/>
            <person name="Toyoda A."/>
            <person name="Nozaki H."/>
        </authorList>
    </citation>
    <scope>NUCLEOTIDE SEQUENCE [LARGE SCALE GENOMIC DNA]</scope>
    <source>
        <strain evidence="2 3">NIES-4017</strain>
    </source>
</reference>
<feature type="region of interest" description="Disordered" evidence="1">
    <location>
        <begin position="984"/>
        <end position="1008"/>
    </location>
</feature>
<dbReference type="Proteomes" id="UP001054857">
    <property type="component" value="Unassembled WGS sequence"/>
</dbReference>